<gene>
    <name evidence="2" type="ORF">N780_14860</name>
</gene>
<dbReference type="RefSeq" id="WP_036780455.1">
    <property type="nucleotide sequence ID" value="NZ_AVBG01000002.1"/>
</dbReference>
<accession>A0A0A2V0T3</accession>
<dbReference type="AlphaFoldDB" id="A0A0A2V0T3"/>
<protein>
    <submittedName>
        <fullName evidence="2">Uncharacterized protein</fullName>
    </submittedName>
</protein>
<proteinExistence type="predicted"/>
<dbReference type="STRING" id="1385513.N780_14860"/>
<dbReference type="eggNOG" id="ENOG502ZS2A">
    <property type="taxonomic scope" value="Bacteria"/>
</dbReference>
<comment type="caution">
    <text evidence="2">The sequence shown here is derived from an EMBL/GenBank/DDBJ whole genome shotgun (WGS) entry which is preliminary data.</text>
</comment>
<keyword evidence="3" id="KW-1185">Reference proteome</keyword>
<name>A0A0A2V0T3_9BACI</name>
<dbReference type="OrthoDB" id="2691481at2"/>
<reference evidence="2 3" key="1">
    <citation type="submission" date="2013-08" db="EMBL/GenBank/DDBJ databases">
        <title>Genome of Pontibacillus chungwhensis.</title>
        <authorList>
            <person name="Wang Q."/>
            <person name="Wang G."/>
        </authorList>
    </citation>
    <scope>NUCLEOTIDE SEQUENCE [LARGE SCALE GENOMIC DNA]</scope>
    <source>
        <strain evidence="2 3">BH030062</strain>
    </source>
</reference>
<evidence type="ECO:0000313" key="2">
    <source>
        <dbReference type="EMBL" id="KGP92653.1"/>
    </source>
</evidence>
<feature type="region of interest" description="Disordered" evidence="1">
    <location>
        <begin position="153"/>
        <end position="174"/>
    </location>
</feature>
<evidence type="ECO:0000256" key="1">
    <source>
        <dbReference type="SAM" id="MobiDB-lite"/>
    </source>
</evidence>
<evidence type="ECO:0000313" key="3">
    <source>
        <dbReference type="Proteomes" id="UP000030153"/>
    </source>
</evidence>
<organism evidence="2 3">
    <name type="scientific">Pontibacillus chungwhensis BH030062</name>
    <dbReference type="NCBI Taxonomy" id="1385513"/>
    <lineage>
        <taxon>Bacteria</taxon>
        <taxon>Bacillati</taxon>
        <taxon>Bacillota</taxon>
        <taxon>Bacilli</taxon>
        <taxon>Bacillales</taxon>
        <taxon>Bacillaceae</taxon>
        <taxon>Pontibacillus</taxon>
    </lineage>
</organism>
<dbReference type="EMBL" id="AVBG01000002">
    <property type="protein sequence ID" value="KGP92653.1"/>
    <property type="molecule type" value="Genomic_DNA"/>
</dbReference>
<dbReference type="Proteomes" id="UP000030153">
    <property type="component" value="Unassembled WGS sequence"/>
</dbReference>
<feature type="compositionally biased region" description="Low complexity" evidence="1">
    <location>
        <begin position="155"/>
        <end position="165"/>
    </location>
</feature>
<sequence length="208" mass="23774">MGDSKKGVQRGQAITFRIPSDTPDYVLKQLQHLKETEKRNFSSRIAQYVLQGVSETRSKEKETVTVSLPKSLTKEQRNWLKHEHSEALIGSILYQLLMDPIRATSLYASLHNNAYDFDDVLELQEQVEAAIQTKSQSIASGQSEALPHEQHNWQANEAASASEENWTTDDDLDDINLDHLQEDIHKKEEKVEFDEDDPLADFFSSMNK</sequence>